<dbReference type="AlphaFoldDB" id="A0A1I8MYX7"/>
<gene>
    <name evidence="3" type="primary">101891722</name>
    <name evidence="5" type="synonym">LOC101891722</name>
</gene>
<feature type="region of interest" description="Disordered" evidence="2">
    <location>
        <begin position="117"/>
        <end position="147"/>
    </location>
</feature>
<evidence type="ECO:0000313" key="5">
    <source>
        <dbReference type="RefSeq" id="XP_005189888.1"/>
    </source>
</evidence>
<reference evidence="3" key="1">
    <citation type="submission" date="2020-05" db="UniProtKB">
        <authorList>
            <consortium name="EnsemblMetazoa"/>
        </authorList>
    </citation>
    <scope>IDENTIFICATION</scope>
    <source>
        <strain evidence="3">Aabys</strain>
    </source>
</reference>
<proteinExistence type="predicted"/>
<dbReference type="VEuPathDB" id="VectorBase:MDOA009840"/>
<dbReference type="GeneID" id="101891722"/>
<dbReference type="Proteomes" id="UP001652621">
    <property type="component" value="Unplaced"/>
</dbReference>
<evidence type="ECO:0000313" key="4">
    <source>
        <dbReference type="Proteomes" id="UP001652621"/>
    </source>
</evidence>
<dbReference type="GO" id="GO:0005634">
    <property type="term" value="C:nucleus"/>
    <property type="evidence" value="ECO:0007669"/>
    <property type="project" value="InterPro"/>
</dbReference>
<sequence>MRRAQKLKIQVIQKEQMQLVKIEKTLEELLGNINESINTLKVEELQLKSNLVELYTSSRENGNPTTSSQALATTKIDTPSAIFSTLPIDSMSEQVAIDDGINKQLLDLESLLVPMKRKAVADSEEEEEEEDDTDTEEDMEDEEFVME</sequence>
<evidence type="ECO:0000256" key="2">
    <source>
        <dbReference type="SAM" id="MobiDB-lite"/>
    </source>
</evidence>
<dbReference type="GO" id="GO:0006366">
    <property type="term" value="P:transcription by RNA polymerase II"/>
    <property type="evidence" value="ECO:0007669"/>
    <property type="project" value="InterPro"/>
</dbReference>
<dbReference type="RefSeq" id="XP_005189888.1">
    <property type="nucleotide sequence ID" value="XM_005189831.3"/>
</dbReference>
<name>A0A1I8MYX7_MUSDO</name>
<keyword evidence="1" id="KW-0175">Coiled coil</keyword>
<dbReference type="OrthoDB" id="8067224at2759"/>
<feature type="compositionally biased region" description="Acidic residues" evidence="2">
    <location>
        <begin position="122"/>
        <end position="147"/>
    </location>
</feature>
<reference evidence="5" key="2">
    <citation type="submission" date="2025-04" db="UniProtKB">
        <authorList>
            <consortium name="RefSeq"/>
        </authorList>
    </citation>
    <scope>IDENTIFICATION</scope>
    <source>
        <strain evidence="5">Aabys</strain>
    </source>
</reference>
<feature type="coiled-coil region" evidence="1">
    <location>
        <begin position="12"/>
        <end position="39"/>
    </location>
</feature>
<organism evidence="3">
    <name type="scientific">Musca domestica</name>
    <name type="common">House fly</name>
    <dbReference type="NCBI Taxonomy" id="7370"/>
    <lineage>
        <taxon>Eukaryota</taxon>
        <taxon>Metazoa</taxon>
        <taxon>Ecdysozoa</taxon>
        <taxon>Arthropoda</taxon>
        <taxon>Hexapoda</taxon>
        <taxon>Insecta</taxon>
        <taxon>Pterygota</taxon>
        <taxon>Neoptera</taxon>
        <taxon>Endopterygota</taxon>
        <taxon>Diptera</taxon>
        <taxon>Brachycera</taxon>
        <taxon>Muscomorpha</taxon>
        <taxon>Muscoidea</taxon>
        <taxon>Muscidae</taxon>
        <taxon>Musca</taxon>
    </lineage>
</organism>
<dbReference type="Pfam" id="PF15497">
    <property type="entry name" value="SNAPC5"/>
    <property type="match status" value="1"/>
</dbReference>
<keyword evidence="4" id="KW-1185">Reference proteome</keyword>
<evidence type="ECO:0000313" key="3">
    <source>
        <dbReference type="EnsemblMetazoa" id="MDOA009840-PA"/>
    </source>
</evidence>
<dbReference type="eggNOG" id="ENOG502RVJU">
    <property type="taxonomic scope" value="Eukaryota"/>
</dbReference>
<dbReference type="VEuPathDB" id="VectorBase:MDOMA2_013701"/>
<dbReference type="EnsemblMetazoa" id="MDOA009840-RA">
    <property type="protein sequence ID" value="MDOA009840-PA"/>
    <property type="gene ID" value="MDOA009840"/>
</dbReference>
<dbReference type="InterPro" id="IPR029138">
    <property type="entry name" value="SNAPC5"/>
</dbReference>
<evidence type="ECO:0000256" key="1">
    <source>
        <dbReference type="SAM" id="Coils"/>
    </source>
</evidence>
<dbReference type="GO" id="GO:0006384">
    <property type="term" value="P:transcription initiation at RNA polymerase III promoter"/>
    <property type="evidence" value="ECO:0007669"/>
    <property type="project" value="InterPro"/>
</dbReference>
<accession>A0A1I8MYX7</accession>
<dbReference type="KEGG" id="mde:101891722"/>
<protein>
    <submittedName>
        <fullName evidence="5">Uncharacterized protein LOC101891722</fullName>
    </submittedName>
</protein>